<dbReference type="Proteomes" id="UP000449678">
    <property type="component" value="Unassembled WGS sequence"/>
</dbReference>
<evidence type="ECO:0000256" key="1">
    <source>
        <dbReference type="SAM" id="MobiDB-lite"/>
    </source>
</evidence>
<sequence length="138" mass="16183">MNPRIYKKQAKRAVELLRSHGQHVDEYEPDPDMGVGDPPGGWRRMQRQPKHVRRAWDCIAGVPIRIYNCGGWEPEWDARDARNDWMLVHGYDGMQFDKHGDLLPPPRINHKRRRDWISTKAIAPGWRWRGGRAVRVAT</sequence>
<name>A0ABW9V5A4_9BURK</name>
<reference evidence="2 3" key="1">
    <citation type="submission" date="2019-12" db="EMBL/GenBank/DDBJ databases">
        <title>Novel species isolated from a subtropical stream in China.</title>
        <authorList>
            <person name="Lu H."/>
        </authorList>
    </citation>
    <scope>NUCLEOTIDE SEQUENCE [LARGE SCALE GENOMIC DNA]</scope>
    <source>
        <strain evidence="2 3">FT94W</strain>
    </source>
</reference>
<organism evidence="2 3">
    <name type="scientific">Duganella lactea</name>
    <dbReference type="NCBI Taxonomy" id="2692173"/>
    <lineage>
        <taxon>Bacteria</taxon>
        <taxon>Pseudomonadati</taxon>
        <taxon>Pseudomonadota</taxon>
        <taxon>Betaproteobacteria</taxon>
        <taxon>Burkholderiales</taxon>
        <taxon>Oxalobacteraceae</taxon>
        <taxon>Telluria group</taxon>
        <taxon>Duganella</taxon>
    </lineage>
</organism>
<comment type="caution">
    <text evidence="2">The sequence shown here is derived from an EMBL/GenBank/DDBJ whole genome shotgun (WGS) entry which is preliminary data.</text>
</comment>
<protein>
    <submittedName>
        <fullName evidence="2">Uncharacterized protein</fullName>
    </submittedName>
</protein>
<dbReference type="EMBL" id="WWCO01000006">
    <property type="protein sequence ID" value="MYM34874.1"/>
    <property type="molecule type" value="Genomic_DNA"/>
</dbReference>
<feature type="region of interest" description="Disordered" evidence="1">
    <location>
        <begin position="22"/>
        <end position="41"/>
    </location>
</feature>
<proteinExistence type="predicted"/>
<dbReference type="RefSeq" id="WP_160990257.1">
    <property type="nucleotide sequence ID" value="NZ_WWCO01000006.1"/>
</dbReference>
<accession>A0ABW9V5A4</accession>
<evidence type="ECO:0000313" key="3">
    <source>
        <dbReference type="Proteomes" id="UP000449678"/>
    </source>
</evidence>
<keyword evidence="3" id="KW-1185">Reference proteome</keyword>
<gene>
    <name evidence="2" type="ORF">GTP38_11040</name>
</gene>
<evidence type="ECO:0000313" key="2">
    <source>
        <dbReference type="EMBL" id="MYM34874.1"/>
    </source>
</evidence>